<evidence type="ECO:0008006" key="5">
    <source>
        <dbReference type="Google" id="ProtNLM"/>
    </source>
</evidence>
<name>A0A512PQ69_9LACO</name>
<feature type="signal peptide" evidence="2">
    <location>
        <begin position="1"/>
        <end position="19"/>
    </location>
</feature>
<feature type="chain" id="PRO_5038612421" description="DUF4352 domain-containing protein" evidence="2">
    <location>
        <begin position="20"/>
        <end position="251"/>
    </location>
</feature>
<accession>A0A512PQ69</accession>
<protein>
    <recommendedName>
        <fullName evidence="5">DUF4352 domain-containing protein</fullName>
    </recommendedName>
</protein>
<dbReference type="PROSITE" id="PS51257">
    <property type="entry name" value="PROKAR_LIPOPROTEIN"/>
    <property type="match status" value="1"/>
</dbReference>
<keyword evidence="2" id="KW-0732">Signal</keyword>
<evidence type="ECO:0000313" key="3">
    <source>
        <dbReference type="EMBL" id="GEP73348.1"/>
    </source>
</evidence>
<proteinExistence type="predicted"/>
<feature type="compositionally biased region" description="Polar residues" evidence="1">
    <location>
        <begin position="26"/>
        <end position="42"/>
    </location>
</feature>
<sequence length="251" mass="27259">MKKQRFILILSAVLAVGLAGCGSQNHKNQSNQKAALSANMQNSSSTASSTKKAHATKNLSDYQYKVPKKVADSKNYVKDGNLTSPSQFSYDRFGTEQTLTKIATNAAVLSAGNVSYKVNKVRVLKNTAKTSEAKTAAEQVLNISSIPDTYYTFVLNYTVTNKHKTTIALNGVQSVKTDTGQTMTTADQLSDSSAGNKIPANESATFVMNGYLYDYQSKPAKKLFINFGSLFDTHGKKISDSPNRKLVVKLD</sequence>
<reference evidence="3 4" key="1">
    <citation type="submission" date="2019-07" db="EMBL/GenBank/DDBJ databases">
        <title>Whole genome shotgun sequence of Lactobacillus rapi NBRC 109618.</title>
        <authorList>
            <person name="Hosoyama A."/>
            <person name="Uohara A."/>
            <person name="Ohji S."/>
            <person name="Ichikawa N."/>
        </authorList>
    </citation>
    <scope>NUCLEOTIDE SEQUENCE [LARGE SCALE GENOMIC DNA]</scope>
    <source>
        <strain evidence="3 4">NBRC 109618</strain>
    </source>
</reference>
<comment type="caution">
    <text evidence="3">The sequence shown here is derived from an EMBL/GenBank/DDBJ whole genome shotgun (WGS) entry which is preliminary data.</text>
</comment>
<dbReference type="AlphaFoldDB" id="A0A512PQ69"/>
<gene>
    <name evidence="3" type="ORF">LRA02_22160</name>
</gene>
<organism evidence="3 4">
    <name type="scientific">Lentilactobacillus rapi</name>
    <dbReference type="NCBI Taxonomy" id="481723"/>
    <lineage>
        <taxon>Bacteria</taxon>
        <taxon>Bacillati</taxon>
        <taxon>Bacillota</taxon>
        <taxon>Bacilli</taxon>
        <taxon>Lactobacillales</taxon>
        <taxon>Lactobacillaceae</taxon>
        <taxon>Lentilactobacillus</taxon>
    </lineage>
</organism>
<feature type="region of interest" description="Disordered" evidence="1">
    <location>
        <begin position="26"/>
        <end position="54"/>
    </location>
</feature>
<dbReference type="STRING" id="1423795.FD12_GL001871"/>
<dbReference type="OrthoDB" id="2249736at2"/>
<evidence type="ECO:0000256" key="2">
    <source>
        <dbReference type="SAM" id="SignalP"/>
    </source>
</evidence>
<dbReference type="EMBL" id="BKAM01000068">
    <property type="protein sequence ID" value="GEP73348.1"/>
    <property type="molecule type" value="Genomic_DNA"/>
</dbReference>
<evidence type="ECO:0000256" key="1">
    <source>
        <dbReference type="SAM" id="MobiDB-lite"/>
    </source>
</evidence>
<dbReference type="Proteomes" id="UP000321569">
    <property type="component" value="Unassembled WGS sequence"/>
</dbReference>
<evidence type="ECO:0000313" key="4">
    <source>
        <dbReference type="Proteomes" id="UP000321569"/>
    </source>
</evidence>
<dbReference type="RefSeq" id="WP_056980974.1">
    <property type="nucleotide sequence ID" value="NZ_BKAM01000068.1"/>
</dbReference>